<protein>
    <recommendedName>
        <fullName evidence="1">Lipocalin-like domain-containing protein</fullName>
    </recommendedName>
</protein>
<dbReference type="Pfam" id="PF13648">
    <property type="entry name" value="Lipocalin_4"/>
    <property type="match status" value="1"/>
</dbReference>
<comment type="caution">
    <text evidence="2">The sequence shown here is derived from an EMBL/GenBank/DDBJ whole genome shotgun (WGS) entry which is preliminary data.</text>
</comment>
<reference evidence="2" key="1">
    <citation type="journal article" date="2014" name="Int. J. Syst. Evol. Microbiol.">
        <title>Complete genome sequence of Corynebacterium casei LMG S-19264T (=DSM 44701T), isolated from a smear-ripened cheese.</title>
        <authorList>
            <consortium name="US DOE Joint Genome Institute (JGI-PGF)"/>
            <person name="Walter F."/>
            <person name="Albersmeier A."/>
            <person name="Kalinowski J."/>
            <person name="Ruckert C."/>
        </authorList>
    </citation>
    <scope>NUCLEOTIDE SEQUENCE</scope>
    <source>
        <strain evidence="2">KCTC 12719</strain>
    </source>
</reference>
<name>A0A918VRZ0_9FLAO</name>
<reference evidence="2" key="2">
    <citation type="submission" date="2020-09" db="EMBL/GenBank/DDBJ databases">
        <authorList>
            <person name="Sun Q."/>
            <person name="Kim S."/>
        </authorList>
    </citation>
    <scope>NUCLEOTIDE SEQUENCE</scope>
    <source>
        <strain evidence="2">KCTC 12719</strain>
    </source>
</reference>
<proteinExistence type="predicted"/>
<organism evidence="2 3">
    <name type="scientific">Salinimicrobium marinum</name>
    <dbReference type="NCBI Taxonomy" id="680283"/>
    <lineage>
        <taxon>Bacteria</taxon>
        <taxon>Pseudomonadati</taxon>
        <taxon>Bacteroidota</taxon>
        <taxon>Flavobacteriia</taxon>
        <taxon>Flavobacteriales</taxon>
        <taxon>Flavobacteriaceae</taxon>
        <taxon>Salinimicrobium</taxon>
    </lineage>
</organism>
<dbReference type="Proteomes" id="UP000610456">
    <property type="component" value="Unassembled WGS sequence"/>
</dbReference>
<evidence type="ECO:0000313" key="3">
    <source>
        <dbReference type="Proteomes" id="UP000610456"/>
    </source>
</evidence>
<dbReference type="InterPro" id="IPR024311">
    <property type="entry name" value="Lipocalin-like"/>
</dbReference>
<gene>
    <name evidence="2" type="ORF">GCM10007103_01200</name>
</gene>
<feature type="domain" description="Lipocalin-like" evidence="1">
    <location>
        <begin position="63"/>
        <end position="168"/>
    </location>
</feature>
<dbReference type="EMBL" id="BMXB01000001">
    <property type="protein sequence ID" value="GHA23826.1"/>
    <property type="molecule type" value="Genomic_DNA"/>
</dbReference>
<keyword evidence="3" id="KW-1185">Reference proteome</keyword>
<dbReference type="AlphaFoldDB" id="A0A918VRZ0"/>
<sequence length="216" mass="23944">MPDFNDERKEEEAMRKLLRNLILGGVGMSMLAACSADSVNDEMNTLNASASIVEVQDLSMGDLVGRWTMHSMTSVGTDEMAAVPVDFDQDGVFTYDLLKETDCFDTMYFEFDNQGKVNTHQSRLYFGSTGEFTCQTTGDYAATYQISGNDLSVTFTVDGFQYTETKTINRYSENGIEFLMVTLTKAETNGAVYVANDPGNTVASELQKIEIVYKKA</sequence>
<evidence type="ECO:0000259" key="1">
    <source>
        <dbReference type="Pfam" id="PF13648"/>
    </source>
</evidence>
<evidence type="ECO:0000313" key="2">
    <source>
        <dbReference type="EMBL" id="GHA23826.1"/>
    </source>
</evidence>
<accession>A0A918VRZ0</accession>